<dbReference type="EMBL" id="KV425965">
    <property type="protein sequence ID" value="KZV94951.1"/>
    <property type="molecule type" value="Genomic_DNA"/>
</dbReference>
<dbReference type="OrthoDB" id="3053346at2759"/>
<proteinExistence type="predicted"/>
<evidence type="ECO:0000256" key="1">
    <source>
        <dbReference type="SAM" id="MobiDB-lite"/>
    </source>
</evidence>
<dbReference type="InParanoid" id="A0A165JJZ1"/>
<feature type="region of interest" description="Disordered" evidence="1">
    <location>
        <begin position="162"/>
        <end position="221"/>
    </location>
</feature>
<evidence type="ECO:0000313" key="3">
    <source>
        <dbReference type="Proteomes" id="UP000077266"/>
    </source>
</evidence>
<feature type="compositionally biased region" description="Basic and acidic residues" evidence="1">
    <location>
        <begin position="314"/>
        <end position="335"/>
    </location>
</feature>
<feature type="region of interest" description="Disordered" evidence="1">
    <location>
        <begin position="285"/>
        <end position="360"/>
    </location>
</feature>
<accession>A0A165JJZ1</accession>
<evidence type="ECO:0000313" key="2">
    <source>
        <dbReference type="EMBL" id="KZV94951.1"/>
    </source>
</evidence>
<dbReference type="AlphaFoldDB" id="A0A165JJZ1"/>
<organism evidence="2 3">
    <name type="scientific">Exidia glandulosa HHB12029</name>
    <dbReference type="NCBI Taxonomy" id="1314781"/>
    <lineage>
        <taxon>Eukaryota</taxon>
        <taxon>Fungi</taxon>
        <taxon>Dikarya</taxon>
        <taxon>Basidiomycota</taxon>
        <taxon>Agaricomycotina</taxon>
        <taxon>Agaricomycetes</taxon>
        <taxon>Auriculariales</taxon>
        <taxon>Exidiaceae</taxon>
        <taxon>Exidia</taxon>
    </lineage>
</organism>
<feature type="compositionally biased region" description="Low complexity" evidence="1">
    <location>
        <begin position="178"/>
        <end position="188"/>
    </location>
</feature>
<feature type="compositionally biased region" description="Acidic residues" evidence="1">
    <location>
        <begin position="301"/>
        <end position="313"/>
    </location>
</feature>
<reference evidence="2 3" key="1">
    <citation type="journal article" date="2016" name="Mol. Biol. Evol.">
        <title>Comparative Genomics of Early-Diverging Mushroom-Forming Fungi Provides Insights into the Origins of Lignocellulose Decay Capabilities.</title>
        <authorList>
            <person name="Nagy L.G."/>
            <person name="Riley R."/>
            <person name="Tritt A."/>
            <person name="Adam C."/>
            <person name="Daum C."/>
            <person name="Floudas D."/>
            <person name="Sun H."/>
            <person name="Yadav J.S."/>
            <person name="Pangilinan J."/>
            <person name="Larsson K.H."/>
            <person name="Matsuura K."/>
            <person name="Barry K."/>
            <person name="Labutti K."/>
            <person name="Kuo R."/>
            <person name="Ohm R.A."/>
            <person name="Bhattacharya S.S."/>
            <person name="Shirouzu T."/>
            <person name="Yoshinaga Y."/>
            <person name="Martin F.M."/>
            <person name="Grigoriev I.V."/>
            <person name="Hibbett D.S."/>
        </authorList>
    </citation>
    <scope>NUCLEOTIDE SEQUENCE [LARGE SCALE GENOMIC DNA]</scope>
    <source>
        <strain evidence="2 3">HHB12029</strain>
    </source>
</reference>
<gene>
    <name evidence="2" type="ORF">EXIGLDRAFT_748385</name>
</gene>
<name>A0A165JJZ1_EXIGL</name>
<protein>
    <submittedName>
        <fullName evidence="2">Uncharacterized protein</fullName>
    </submittedName>
</protein>
<feature type="compositionally biased region" description="Low complexity" evidence="1">
    <location>
        <begin position="195"/>
        <end position="211"/>
    </location>
</feature>
<dbReference type="Proteomes" id="UP000077266">
    <property type="component" value="Unassembled WGS sequence"/>
</dbReference>
<sequence>MDILETPNIYDRPGPNGTFVVVGLDPIASVAGMKDELATAAAAALPKHKYLAIIDKLGHAGLELALGLPKLEYVFAGVGRGLPVEEWPAVAISPAPPTREERPTLVPSAALPWSDCYVHTFESFDAVVSRIYTGSPSNIRLSDADMDVILQYTAYDGVRRGEERRAAAGESDAEDAADAGSEGSYSQQESEEDASSAGALSSAGSSVSSFALPPTAPAPFQPQRMDLHIEMWLDLTASHELSTPRQLRSDIRQLESIETEWAHRIAEAIVTKRPQTTAWLQGVAAGDEPPEAFSRPPSDDGMPDDVEVAPDDAIDVRVEKERAERHARRAERPAAVEEGQLSPVEPQDESGPRGPVAASKNGSFFQRAFRRFPAALGGISATLRRFLGSGSLSKSRPKDH</sequence>
<keyword evidence="3" id="KW-1185">Reference proteome</keyword>